<keyword evidence="1" id="KW-0472">Membrane</keyword>
<feature type="transmembrane region" description="Helical" evidence="1">
    <location>
        <begin position="30"/>
        <end position="51"/>
    </location>
</feature>
<accession>A0A137NYY7</accession>
<feature type="transmembrane region" description="Helical" evidence="1">
    <location>
        <begin position="71"/>
        <end position="90"/>
    </location>
</feature>
<sequence>MEVTLSHSSLFIGRFIAERYYTNCTIEHQLLIPVFCYITIDVAVSTVWSLIRCPKESKGLTCEEGLGWAKGFLSGIILKYYLTIITIFIFRLRAVEPSKFLNLQTGKGELRAIQLENLLPFSDDSSKPMNVLVKGDATVAHWNMHIAENGEIDEDFPVSIKSQTNLEELQDKYHALLKKNKRLLETKSNCSLNIKEIISSFYTKG</sequence>
<keyword evidence="1" id="KW-0812">Transmembrane</keyword>
<keyword evidence="1" id="KW-1133">Transmembrane helix</keyword>
<proteinExistence type="predicted"/>
<dbReference type="OrthoDB" id="241990at2759"/>
<dbReference type="Proteomes" id="UP000070444">
    <property type="component" value="Unassembled WGS sequence"/>
</dbReference>
<evidence type="ECO:0000256" key="1">
    <source>
        <dbReference type="SAM" id="Phobius"/>
    </source>
</evidence>
<keyword evidence="3" id="KW-1185">Reference proteome</keyword>
<evidence type="ECO:0000313" key="3">
    <source>
        <dbReference type="Proteomes" id="UP000070444"/>
    </source>
</evidence>
<organism evidence="2 3">
    <name type="scientific">Conidiobolus coronatus (strain ATCC 28846 / CBS 209.66 / NRRL 28638)</name>
    <name type="common">Delacroixia coronata</name>
    <dbReference type="NCBI Taxonomy" id="796925"/>
    <lineage>
        <taxon>Eukaryota</taxon>
        <taxon>Fungi</taxon>
        <taxon>Fungi incertae sedis</taxon>
        <taxon>Zoopagomycota</taxon>
        <taxon>Entomophthoromycotina</taxon>
        <taxon>Entomophthoromycetes</taxon>
        <taxon>Entomophthorales</taxon>
        <taxon>Ancylistaceae</taxon>
        <taxon>Conidiobolus</taxon>
    </lineage>
</organism>
<name>A0A137NYY7_CONC2</name>
<dbReference type="EMBL" id="KQ964610">
    <property type="protein sequence ID" value="KXN67854.1"/>
    <property type="molecule type" value="Genomic_DNA"/>
</dbReference>
<reference evidence="2 3" key="1">
    <citation type="journal article" date="2015" name="Genome Biol. Evol.">
        <title>Phylogenomic analyses indicate that early fungi evolved digesting cell walls of algal ancestors of land plants.</title>
        <authorList>
            <person name="Chang Y."/>
            <person name="Wang S."/>
            <person name="Sekimoto S."/>
            <person name="Aerts A.L."/>
            <person name="Choi C."/>
            <person name="Clum A."/>
            <person name="LaButti K.M."/>
            <person name="Lindquist E.A."/>
            <person name="Yee Ngan C."/>
            <person name="Ohm R.A."/>
            <person name="Salamov A.A."/>
            <person name="Grigoriev I.V."/>
            <person name="Spatafora J.W."/>
            <person name="Berbee M.L."/>
        </authorList>
    </citation>
    <scope>NUCLEOTIDE SEQUENCE [LARGE SCALE GENOMIC DNA]</scope>
    <source>
        <strain evidence="2 3">NRRL 28638</strain>
    </source>
</reference>
<gene>
    <name evidence="2" type="ORF">CONCODRAFT_10041</name>
</gene>
<evidence type="ECO:0000313" key="2">
    <source>
        <dbReference type="EMBL" id="KXN67854.1"/>
    </source>
</evidence>
<protein>
    <submittedName>
        <fullName evidence="2">Uncharacterized protein</fullName>
    </submittedName>
</protein>
<dbReference type="AlphaFoldDB" id="A0A137NYY7"/>